<proteinExistence type="predicted"/>
<dbReference type="EMBL" id="BK016120">
    <property type="protein sequence ID" value="DAF96719.1"/>
    <property type="molecule type" value="Genomic_DNA"/>
</dbReference>
<protein>
    <submittedName>
        <fullName evidence="1">Uncharacterized protein</fullName>
    </submittedName>
</protein>
<name>A0A8S5UQH3_9CAUD</name>
<accession>A0A8S5UQH3</accession>
<sequence>MKKSSVIYNFSLSQQQGKILLTAQEYPWSVLQVITFEPQYFDKVVALCKRRGMIATHDKDRSFCIIHLGSGDQGGKYPDKHIYTDTPVAIDKYLEALKDAMAQAVVWYYTNIIERVKN</sequence>
<reference evidence="1" key="1">
    <citation type="journal article" date="2021" name="Proc. Natl. Acad. Sci. U.S.A.">
        <title>A Catalog of Tens of Thousands of Viruses from Human Metagenomes Reveals Hidden Associations with Chronic Diseases.</title>
        <authorList>
            <person name="Tisza M.J."/>
            <person name="Buck C.B."/>
        </authorList>
    </citation>
    <scope>NUCLEOTIDE SEQUENCE</scope>
    <source>
        <strain evidence="1">CtfrT39</strain>
    </source>
</reference>
<evidence type="ECO:0000313" key="1">
    <source>
        <dbReference type="EMBL" id="DAF96719.1"/>
    </source>
</evidence>
<organism evidence="1">
    <name type="scientific">Siphoviridae sp. ctfrT39</name>
    <dbReference type="NCBI Taxonomy" id="2825598"/>
    <lineage>
        <taxon>Viruses</taxon>
        <taxon>Duplodnaviria</taxon>
        <taxon>Heunggongvirae</taxon>
        <taxon>Uroviricota</taxon>
        <taxon>Caudoviricetes</taxon>
    </lineage>
</organism>